<proteinExistence type="predicted"/>
<accession>A0AAX6S9R3</accession>
<dbReference type="GeneID" id="101699008"/>
<evidence type="ECO:0000313" key="2">
    <source>
        <dbReference type="Proteomes" id="UP000694906"/>
    </source>
</evidence>
<gene>
    <name evidence="3" type="primary">Tmem38a</name>
</gene>
<protein>
    <submittedName>
        <fullName evidence="3">Trimeric intracellular cation channel type A isoform X2</fullName>
    </submittedName>
</protein>
<dbReference type="CTD" id="79041"/>
<keyword evidence="2" id="KW-1185">Reference proteome</keyword>
<organism evidence="2 3">
    <name type="scientific">Heterocephalus glaber</name>
    <name type="common">Naked mole rat</name>
    <dbReference type="NCBI Taxonomy" id="10181"/>
    <lineage>
        <taxon>Eukaryota</taxon>
        <taxon>Metazoa</taxon>
        <taxon>Chordata</taxon>
        <taxon>Craniata</taxon>
        <taxon>Vertebrata</taxon>
        <taxon>Euteleostomi</taxon>
        <taxon>Mammalia</taxon>
        <taxon>Eutheria</taxon>
        <taxon>Euarchontoglires</taxon>
        <taxon>Glires</taxon>
        <taxon>Rodentia</taxon>
        <taxon>Hystricomorpha</taxon>
        <taxon>Bathyergidae</taxon>
        <taxon>Heterocephalus</taxon>
    </lineage>
</organism>
<reference evidence="3" key="1">
    <citation type="submission" date="2025-08" db="UniProtKB">
        <authorList>
            <consortium name="RefSeq"/>
        </authorList>
    </citation>
    <scope>IDENTIFICATION</scope>
</reference>
<name>A0AAX6S9R3_HETGA</name>
<dbReference type="Proteomes" id="UP000694906">
    <property type="component" value="Unplaced"/>
</dbReference>
<dbReference type="RefSeq" id="XP_021106767.1">
    <property type="nucleotide sequence ID" value="XM_021251108.1"/>
</dbReference>
<feature type="region of interest" description="Disordered" evidence="1">
    <location>
        <begin position="170"/>
        <end position="197"/>
    </location>
</feature>
<dbReference type="AlphaFoldDB" id="A0AAX6S9R3"/>
<evidence type="ECO:0000256" key="1">
    <source>
        <dbReference type="SAM" id="MobiDB-lite"/>
    </source>
</evidence>
<sequence>MELLSALSLGELALSFSRVPLFPVFDLSYFIVSLLYLKYEPVPQAPSGVTHRTGVEQPDTPALGRQGLHLGKLGRPIAEAHTKSGWGLLRSPRARRRGAVATPPRSLLAVRHAALLRQLHPGRPAAGRAGDRPLQQQRQRAARLRRVVPDLLLPARPLLQVRELPAHQAGLCGHEGGGARAQDRRGHPPRPPPLPPRLAHHDCHRLGERVWRRPHGQLRAAAAGHLEAGDQRDSAHVLSQQGQSVRSRAVHPAADALAARVQGHPHFPLHHVHGIL</sequence>
<evidence type="ECO:0000313" key="3">
    <source>
        <dbReference type="RefSeq" id="XP_021106767.1"/>
    </source>
</evidence>